<dbReference type="Pfam" id="PF25597">
    <property type="entry name" value="SH3_retrovirus"/>
    <property type="match status" value="1"/>
</dbReference>
<dbReference type="InterPro" id="IPR001584">
    <property type="entry name" value="Integrase_cat-core"/>
</dbReference>
<dbReference type="Pfam" id="PF13976">
    <property type="entry name" value="gag_pre-integrs"/>
    <property type="match status" value="1"/>
</dbReference>
<comment type="cofactor">
    <cofactor evidence="1 12">
        <name>heme</name>
        <dbReference type="ChEBI" id="CHEBI:30413"/>
    </cofactor>
</comment>
<protein>
    <recommendedName>
        <fullName evidence="14">Integrase catalytic domain-containing protein</fullName>
    </recommendedName>
</protein>
<evidence type="ECO:0000256" key="11">
    <source>
        <dbReference type="ARBA" id="ARBA00023136"/>
    </source>
</evidence>
<dbReference type="GO" id="GO:0016705">
    <property type="term" value="F:oxidoreductase activity, acting on paired donors, with incorporation or reduction of molecular oxygen"/>
    <property type="evidence" value="ECO:0007669"/>
    <property type="project" value="InterPro"/>
</dbReference>
<sequence>MVSRACKLLQANFFDPQPCPTKLLTMSKTIIEVTSHTHFPIKLTPANYPSWRKQVMATLVGLGLESFVDGSAQPPSKNLPSDITKPNPDYTRWFRQDQIILGAILGSCSDSIQHIVASADTSWQAFEQLNASYASTSRSRIISLKSRLGKNPKGSRSMTEILHDMKSIADELALARSPVTDDDLIVHIVNQLGDDYAHIAAAIKMRDTAITFADLFDKLVDHERNLLETQPTSPIVTINTAQRFSTRNTTRPASDSRGSQRFPSTGSRFAKTTQQGWNNNTPRGKSTRFCQFCSIHGHETNDCRKLARFLKENNIRISTNPPPIPMVNTSSARASSQNPSWMMFDTGASDHAVPESASLHTLSEYGGPDEIVLGNGKGLPITHIGQTTLPTHSRPLQLHNVLLVPQLRHKLVSVAKLCRTNNVSVEFFPYHFLVKDLCTGAPLIRGTNINDIYYAATQSLKQINSTVATNDLLLSWHHKLGHPSIKVFKLLLQNLGINSNKLSKLSFHCDACSINKSHKIPFGTNSLTAQKPLELVYSDVWGPVQTSNDGYNYYVIFVDYFSKYTWFYPMKRKSDVSKLFPIFKTLVEKFFHTSLISLFTDNGGEFIALTPYLQQNGISHLTTPAHTPEQNGTAERRHRHIVEIGLSLLHHAKLPLTFWSHAFQTAVHLINRLPTPLLELKSPYDQLYKTSPGYSKLKPFGCLCYPWLRPYASSKLHPRSLKCIFLGYSSSKSAFKCYDPVLNRLYHSRHVEFVEHIFPYANANATVTTLPTVTTFLNIKNNNPNPIIPHTHANSSIQTTDVPITSPPTNFHAPTNIPTSSHAQTHMGNNSFVSGYGKRVKDFHNRRFDALIEKIIKQHKESQSREDLLSILLHIAEDETMDIHLTRINIKAFIFNICFAGMDNLALIPEWGLSELINHPNIMRKAVAEIDNVVGKDRLIQESDVQNLPYLREIIKETLRHPPVPLIPRKSIEDRAVAGYHIQANTSILINIWALGRDPNHWENPLEFRPERFEEKQMDVRGQHFEFLPFGSGRRICPGTSLGLKMVYATFGALIQCFEWKAGKDGNLARVDMDERCGFNLPKANHWSVFLWLDFIQSRCQLIINNSVM</sequence>
<dbReference type="EMBL" id="SZYD01000012">
    <property type="protein sequence ID" value="KAD4584628.1"/>
    <property type="molecule type" value="Genomic_DNA"/>
</dbReference>
<evidence type="ECO:0000259" key="14">
    <source>
        <dbReference type="PROSITE" id="PS50994"/>
    </source>
</evidence>
<keyword evidence="11" id="KW-0472">Membrane</keyword>
<dbReference type="GO" id="GO:0003676">
    <property type="term" value="F:nucleic acid binding"/>
    <property type="evidence" value="ECO:0007669"/>
    <property type="project" value="InterPro"/>
</dbReference>
<evidence type="ECO:0000256" key="1">
    <source>
        <dbReference type="ARBA" id="ARBA00001971"/>
    </source>
</evidence>
<gene>
    <name evidence="15" type="ORF">E3N88_22229</name>
</gene>
<reference evidence="15 16" key="1">
    <citation type="submission" date="2019-05" db="EMBL/GenBank/DDBJ databases">
        <title>Mikania micrantha, genome provides insights into the molecular mechanism of rapid growth.</title>
        <authorList>
            <person name="Liu B."/>
        </authorList>
    </citation>
    <scope>NUCLEOTIDE SEQUENCE [LARGE SCALE GENOMIC DNA]</scope>
    <source>
        <strain evidence="15">NLD-2019</strain>
        <tissue evidence="15">Leaf</tissue>
    </source>
</reference>
<keyword evidence="7" id="KW-1133">Transmembrane helix</keyword>
<dbReference type="PRINTS" id="PR00463">
    <property type="entry name" value="EP450I"/>
</dbReference>
<comment type="caution">
    <text evidence="15">The sequence shown here is derived from an EMBL/GenBank/DDBJ whole genome shotgun (WGS) entry which is preliminary data.</text>
</comment>
<evidence type="ECO:0000256" key="8">
    <source>
        <dbReference type="ARBA" id="ARBA00023002"/>
    </source>
</evidence>
<feature type="region of interest" description="Disordered" evidence="13">
    <location>
        <begin position="244"/>
        <end position="282"/>
    </location>
</feature>
<evidence type="ECO:0000256" key="13">
    <source>
        <dbReference type="SAM" id="MobiDB-lite"/>
    </source>
</evidence>
<name>A0A5N6NCF9_9ASTR</name>
<dbReference type="InterPro" id="IPR036397">
    <property type="entry name" value="RNaseH_sf"/>
</dbReference>
<organism evidence="15 16">
    <name type="scientific">Mikania micrantha</name>
    <name type="common">bitter vine</name>
    <dbReference type="NCBI Taxonomy" id="192012"/>
    <lineage>
        <taxon>Eukaryota</taxon>
        <taxon>Viridiplantae</taxon>
        <taxon>Streptophyta</taxon>
        <taxon>Embryophyta</taxon>
        <taxon>Tracheophyta</taxon>
        <taxon>Spermatophyta</taxon>
        <taxon>Magnoliopsida</taxon>
        <taxon>eudicotyledons</taxon>
        <taxon>Gunneridae</taxon>
        <taxon>Pentapetalae</taxon>
        <taxon>asterids</taxon>
        <taxon>campanulids</taxon>
        <taxon>Asterales</taxon>
        <taxon>Asteraceae</taxon>
        <taxon>Asteroideae</taxon>
        <taxon>Heliantheae alliance</taxon>
        <taxon>Eupatorieae</taxon>
        <taxon>Mikania</taxon>
    </lineage>
</organism>
<evidence type="ECO:0000256" key="2">
    <source>
        <dbReference type="ARBA" id="ARBA00004167"/>
    </source>
</evidence>
<dbReference type="GO" id="GO:0016020">
    <property type="term" value="C:membrane"/>
    <property type="evidence" value="ECO:0007669"/>
    <property type="project" value="UniProtKB-SubCell"/>
</dbReference>
<dbReference type="Gene3D" id="1.10.630.10">
    <property type="entry name" value="Cytochrome P450"/>
    <property type="match status" value="1"/>
</dbReference>
<dbReference type="PANTHER" id="PTHR47944:SF17">
    <property type="entry name" value="3,9-DIHYDROXYPTEROCARPAN 6A-MONOOXYGENASE"/>
    <property type="match status" value="1"/>
</dbReference>
<evidence type="ECO:0000256" key="6">
    <source>
        <dbReference type="ARBA" id="ARBA00022723"/>
    </source>
</evidence>
<dbReference type="InterPro" id="IPR025724">
    <property type="entry name" value="GAG-pre-integrase_dom"/>
</dbReference>
<feature type="binding site" description="axial binding residue" evidence="12">
    <location>
        <position position="1037"/>
    </location>
    <ligand>
        <name>heme</name>
        <dbReference type="ChEBI" id="CHEBI:30413"/>
    </ligand>
    <ligandPart>
        <name>Fe</name>
        <dbReference type="ChEBI" id="CHEBI:18248"/>
    </ligandPart>
</feature>
<dbReference type="InterPro" id="IPR002401">
    <property type="entry name" value="Cyt_P450_E_grp-I"/>
</dbReference>
<keyword evidence="5" id="KW-0812">Transmembrane</keyword>
<dbReference type="PROSITE" id="PS00086">
    <property type="entry name" value="CYTOCHROME_P450"/>
    <property type="match status" value="1"/>
</dbReference>
<evidence type="ECO:0000256" key="3">
    <source>
        <dbReference type="ARBA" id="ARBA00010617"/>
    </source>
</evidence>
<evidence type="ECO:0000256" key="10">
    <source>
        <dbReference type="ARBA" id="ARBA00023033"/>
    </source>
</evidence>
<comment type="subcellular location">
    <subcellularLocation>
        <location evidence="2">Membrane</location>
        <topology evidence="2">Single-pass membrane protein</topology>
    </subcellularLocation>
</comment>
<dbReference type="PANTHER" id="PTHR47944">
    <property type="entry name" value="CYTOCHROME P450 98A9"/>
    <property type="match status" value="1"/>
</dbReference>
<dbReference type="OrthoDB" id="1938465at2759"/>
<dbReference type="Pfam" id="PF22936">
    <property type="entry name" value="Pol_BBD"/>
    <property type="match status" value="1"/>
</dbReference>
<dbReference type="InterPro" id="IPR001128">
    <property type="entry name" value="Cyt_P450"/>
</dbReference>
<dbReference type="Pfam" id="PF00067">
    <property type="entry name" value="p450"/>
    <property type="match status" value="1"/>
</dbReference>
<dbReference type="AlphaFoldDB" id="A0A5N6NCF9"/>
<dbReference type="GO" id="GO:0004497">
    <property type="term" value="F:monooxygenase activity"/>
    <property type="evidence" value="ECO:0007669"/>
    <property type="project" value="UniProtKB-KW"/>
</dbReference>
<dbReference type="Proteomes" id="UP000326396">
    <property type="component" value="Linkage Group LG2"/>
</dbReference>
<keyword evidence="10" id="KW-0503">Monooxygenase</keyword>
<proteinExistence type="inferred from homology"/>
<comment type="similarity">
    <text evidence="3">Belongs to the cytochrome P450 family.</text>
</comment>
<dbReference type="InterPro" id="IPR012337">
    <property type="entry name" value="RNaseH-like_sf"/>
</dbReference>
<keyword evidence="9 12" id="KW-0408">Iron</keyword>
<evidence type="ECO:0000256" key="9">
    <source>
        <dbReference type="ARBA" id="ARBA00023004"/>
    </source>
</evidence>
<keyword evidence="4 12" id="KW-0349">Heme</keyword>
<dbReference type="Pfam" id="PF14223">
    <property type="entry name" value="Retrotran_gag_2"/>
    <property type="match status" value="1"/>
</dbReference>
<dbReference type="GO" id="GO:0005506">
    <property type="term" value="F:iron ion binding"/>
    <property type="evidence" value="ECO:0007669"/>
    <property type="project" value="InterPro"/>
</dbReference>
<dbReference type="GO" id="GO:0020037">
    <property type="term" value="F:heme binding"/>
    <property type="evidence" value="ECO:0007669"/>
    <property type="project" value="InterPro"/>
</dbReference>
<dbReference type="InterPro" id="IPR036396">
    <property type="entry name" value="Cyt_P450_sf"/>
</dbReference>
<accession>A0A5N6NCF9</accession>
<dbReference type="InterPro" id="IPR054722">
    <property type="entry name" value="PolX-like_BBD"/>
</dbReference>
<dbReference type="SUPFAM" id="SSF53098">
    <property type="entry name" value="Ribonuclease H-like"/>
    <property type="match status" value="1"/>
</dbReference>
<evidence type="ECO:0000313" key="16">
    <source>
        <dbReference type="Proteomes" id="UP000326396"/>
    </source>
</evidence>
<dbReference type="Pfam" id="PF00665">
    <property type="entry name" value="rve"/>
    <property type="match status" value="1"/>
</dbReference>
<feature type="domain" description="Integrase catalytic" evidence="14">
    <location>
        <begin position="528"/>
        <end position="691"/>
    </location>
</feature>
<dbReference type="InterPro" id="IPR057670">
    <property type="entry name" value="SH3_retrovirus"/>
</dbReference>
<evidence type="ECO:0000256" key="7">
    <source>
        <dbReference type="ARBA" id="ARBA00022989"/>
    </source>
</evidence>
<evidence type="ECO:0000256" key="4">
    <source>
        <dbReference type="ARBA" id="ARBA00022617"/>
    </source>
</evidence>
<keyword evidence="16" id="KW-1185">Reference proteome</keyword>
<dbReference type="InterPro" id="IPR017972">
    <property type="entry name" value="Cyt_P450_CS"/>
</dbReference>
<evidence type="ECO:0000256" key="12">
    <source>
        <dbReference type="PIRSR" id="PIRSR602401-1"/>
    </source>
</evidence>
<keyword evidence="8" id="KW-0560">Oxidoreductase</keyword>
<dbReference type="SUPFAM" id="SSF48264">
    <property type="entry name" value="Cytochrome P450"/>
    <property type="match status" value="1"/>
</dbReference>
<evidence type="ECO:0000256" key="5">
    <source>
        <dbReference type="ARBA" id="ARBA00022692"/>
    </source>
</evidence>
<dbReference type="GO" id="GO:0015074">
    <property type="term" value="P:DNA integration"/>
    <property type="evidence" value="ECO:0007669"/>
    <property type="project" value="InterPro"/>
</dbReference>
<keyword evidence="6 12" id="KW-0479">Metal-binding</keyword>
<evidence type="ECO:0000313" key="15">
    <source>
        <dbReference type="EMBL" id="KAD4584628.1"/>
    </source>
</evidence>
<dbReference type="PROSITE" id="PS50994">
    <property type="entry name" value="INTEGRASE"/>
    <property type="match status" value="1"/>
</dbReference>
<dbReference type="Gene3D" id="3.30.420.10">
    <property type="entry name" value="Ribonuclease H-like superfamily/Ribonuclease H"/>
    <property type="match status" value="1"/>
</dbReference>